<protein>
    <submittedName>
        <fullName evidence="1">Uncharacterized protein</fullName>
    </submittedName>
</protein>
<evidence type="ECO:0000313" key="2">
    <source>
        <dbReference type="Proteomes" id="UP000288805"/>
    </source>
</evidence>
<proteinExistence type="predicted"/>
<dbReference type="PANTHER" id="PTHR36617">
    <property type="entry name" value="PROTEIN, PUTATIVE-RELATED"/>
    <property type="match status" value="1"/>
</dbReference>
<dbReference type="Proteomes" id="UP000288805">
    <property type="component" value="Unassembled WGS sequence"/>
</dbReference>
<comment type="caution">
    <text evidence="1">The sequence shown here is derived from an EMBL/GenBank/DDBJ whole genome shotgun (WGS) entry which is preliminary data.</text>
</comment>
<dbReference type="AlphaFoldDB" id="A0A438BWQ7"/>
<accession>A0A438BWQ7</accession>
<evidence type="ECO:0000313" key="1">
    <source>
        <dbReference type="EMBL" id="RVW15419.1"/>
    </source>
</evidence>
<dbReference type="PANTHER" id="PTHR36617:SF16">
    <property type="entry name" value="OS04G0516500 PROTEIN"/>
    <property type="match status" value="1"/>
</dbReference>
<dbReference type="EMBL" id="QGNW01002601">
    <property type="protein sequence ID" value="RVW15419.1"/>
    <property type="molecule type" value="Genomic_DNA"/>
</dbReference>
<sequence length="308" mass="35783">MEAQSCLLKRAMECGYISTAMVTGRGGEGEEVSHLFLFGAESELEKSEMIPNGIVEQVEELVLALRWKEGRLPSTYLRLPLGARFRSIAIWNQVEERIVKLRLKKIQREFLWGDGGLEKKFHHVKWSIVCLEKSKDELGISGKYKEEEGGWWSCEVRDGYGVELWKSIRKERNTFLGRLSFMVGNGRRVKFWTDKWCGDEPSCVSFPSLKVAWVADLWVQTGERDHCNPCFTRALNDWKVDKVEDLFLRLQGKTVDSVGEDTIVWMNLYNNKFFVKYLYVALEPRDLVSFPKQIVWNSWVSSKVNFFV</sequence>
<organism evidence="1 2">
    <name type="scientific">Vitis vinifera</name>
    <name type="common">Grape</name>
    <dbReference type="NCBI Taxonomy" id="29760"/>
    <lineage>
        <taxon>Eukaryota</taxon>
        <taxon>Viridiplantae</taxon>
        <taxon>Streptophyta</taxon>
        <taxon>Embryophyta</taxon>
        <taxon>Tracheophyta</taxon>
        <taxon>Spermatophyta</taxon>
        <taxon>Magnoliopsida</taxon>
        <taxon>eudicotyledons</taxon>
        <taxon>Gunneridae</taxon>
        <taxon>Pentapetalae</taxon>
        <taxon>rosids</taxon>
        <taxon>Vitales</taxon>
        <taxon>Vitaceae</taxon>
        <taxon>Viteae</taxon>
        <taxon>Vitis</taxon>
    </lineage>
</organism>
<reference evidence="1 2" key="1">
    <citation type="journal article" date="2018" name="PLoS Genet.">
        <title>Population sequencing reveals clonal diversity and ancestral inbreeding in the grapevine cultivar Chardonnay.</title>
        <authorList>
            <person name="Roach M.J."/>
            <person name="Johnson D.L."/>
            <person name="Bohlmann J."/>
            <person name="van Vuuren H.J."/>
            <person name="Jones S.J."/>
            <person name="Pretorius I.S."/>
            <person name="Schmidt S.A."/>
            <person name="Borneman A.R."/>
        </authorList>
    </citation>
    <scope>NUCLEOTIDE SEQUENCE [LARGE SCALE GENOMIC DNA]</scope>
    <source>
        <strain evidence="2">cv. Chardonnay</strain>
        <tissue evidence="1">Leaf</tissue>
    </source>
</reference>
<gene>
    <name evidence="1" type="ORF">CK203_082662</name>
</gene>
<name>A0A438BWQ7_VITVI</name>